<name>A0A1G7ELI5_9PROT</name>
<accession>A0A1G7ELI5</accession>
<dbReference type="Pfam" id="PF06048">
    <property type="entry name" value="DUF927"/>
    <property type="match status" value="1"/>
</dbReference>
<dbReference type="STRING" id="69960.SAMN05421720_109122"/>
<dbReference type="EMBL" id="FNAP01000009">
    <property type="protein sequence ID" value="SDE64501.1"/>
    <property type="molecule type" value="Genomic_DNA"/>
</dbReference>
<dbReference type="InterPro" id="IPR009270">
    <property type="entry name" value="DUF927"/>
</dbReference>
<protein>
    <recommendedName>
        <fullName evidence="1">DUF927 domain-containing protein</fullName>
    </recommendedName>
</protein>
<feature type="domain" description="DUF927" evidence="1">
    <location>
        <begin position="13"/>
        <end position="252"/>
    </location>
</feature>
<evidence type="ECO:0000313" key="2">
    <source>
        <dbReference type="EMBL" id="SDE64501.1"/>
    </source>
</evidence>
<keyword evidence="3" id="KW-1185">Reference proteome</keyword>
<reference evidence="2 3" key="1">
    <citation type="submission" date="2016-10" db="EMBL/GenBank/DDBJ databases">
        <authorList>
            <person name="de Groot N.N."/>
        </authorList>
    </citation>
    <scope>NUCLEOTIDE SEQUENCE [LARGE SCALE GENOMIC DNA]</scope>
    <source>
        <strain evidence="2 3">ATCC 700224</strain>
    </source>
</reference>
<dbReference type="Proteomes" id="UP000199412">
    <property type="component" value="Unassembled WGS sequence"/>
</dbReference>
<dbReference type="RefSeq" id="WP_092786878.1">
    <property type="nucleotide sequence ID" value="NZ_FNAP01000009.1"/>
</dbReference>
<organism evidence="2 3">
    <name type="scientific">Rhodospira trueperi</name>
    <dbReference type="NCBI Taxonomy" id="69960"/>
    <lineage>
        <taxon>Bacteria</taxon>
        <taxon>Pseudomonadati</taxon>
        <taxon>Pseudomonadota</taxon>
        <taxon>Alphaproteobacteria</taxon>
        <taxon>Rhodospirillales</taxon>
        <taxon>Rhodospirillaceae</taxon>
        <taxon>Rhodospira</taxon>
    </lineage>
</organism>
<evidence type="ECO:0000313" key="3">
    <source>
        <dbReference type="Proteomes" id="UP000199412"/>
    </source>
</evidence>
<dbReference type="AlphaFoldDB" id="A0A1G7ELI5"/>
<dbReference type="OrthoDB" id="784829at2"/>
<evidence type="ECO:0000259" key="1">
    <source>
        <dbReference type="Pfam" id="PF06048"/>
    </source>
</evidence>
<sequence>MAKTHNPDVSYIATGYDEAGNTYRMLRFVNARKVTRTVAIPMSTHPNQLLTQLAKEGYSPPLTEGARRNVLKGIEQQCPTAEMRVATQVGHADGAFVLPHRVIGDGAEKLVVRLGTEFTANSRFGESGSLQEWRVNLLPLAKGNRLVMTAIMAAFAGPIMPLLGLEAGVINLVGASSSGKTTALVVAGSVWGGQRSIAGEGATQGFSQSWLTTDNALDATLAAHNHTLLTLDETAMSTASKEAANVVYSAAHRMAGGEEKARRTDDGKRLHWCTMVLSSSEQPFQKIAELANRPVNMGQLVRFIDVQADAGQELGVFEALNGHSDAGSLADSLRDAALRYYGTAGVTFVERLLKRLQTNRNETIEKIAAYRYEFMSLVQSDFVGPTEVRISKRFATIYAAARLAREFGILTWSPEKIRNAVVFVRRKTLVDPSEIERPNPVKLTRDYIRRNKEAIKKASRKLTSDRFTNSDLMSAPGITRKNRNGKREFLFHSSHIDTIVDHRIKHHELINYLADHGLLHHQNNGRFQVNRKFPPPLKQAQVYCVRGHILDK</sequence>
<gene>
    <name evidence="2" type="ORF">SAMN05421720_109122</name>
</gene>
<proteinExistence type="predicted"/>